<accession>A0A347ZUG7</accession>
<dbReference type="SUPFAM" id="SSF47789">
    <property type="entry name" value="C-terminal domain of RNA polymerase alpha subunit"/>
    <property type="match status" value="1"/>
</dbReference>
<dbReference type="HAMAP" id="MF_00501">
    <property type="entry name" value="Ribosomal_bL31_1"/>
    <property type="match status" value="1"/>
</dbReference>
<dbReference type="InterPro" id="IPR027491">
    <property type="entry name" value="Ribosomal_bL31_A"/>
</dbReference>
<dbReference type="GO" id="GO:0003677">
    <property type="term" value="F:DNA binding"/>
    <property type="evidence" value="ECO:0007669"/>
    <property type="project" value="InterPro"/>
</dbReference>
<dbReference type="GO" id="GO:0019843">
    <property type="term" value="F:rRNA binding"/>
    <property type="evidence" value="ECO:0007669"/>
    <property type="project" value="UniProtKB-KW"/>
</dbReference>
<evidence type="ECO:0000256" key="2">
    <source>
        <dbReference type="ARBA" id="ARBA00022730"/>
    </source>
</evidence>
<comment type="cofactor">
    <cofactor evidence="7">
        <name>Zn(2+)</name>
        <dbReference type="ChEBI" id="CHEBI:29105"/>
    </cofactor>
    <text evidence="7">Binds 1 zinc ion per subunit.</text>
</comment>
<dbReference type="GO" id="GO:0003899">
    <property type="term" value="F:DNA-directed RNA polymerase activity"/>
    <property type="evidence" value="ECO:0007669"/>
    <property type="project" value="InterPro"/>
</dbReference>
<dbReference type="Pfam" id="PF01197">
    <property type="entry name" value="Ribosomal_L31"/>
    <property type="match status" value="1"/>
</dbReference>
<dbReference type="SUPFAM" id="SSF143800">
    <property type="entry name" value="L28p-like"/>
    <property type="match status" value="1"/>
</dbReference>
<comment type="subunit">
    <text evidence="7">Part of the 50S ribosomal subunit.</text>
</comment>
<dbReference type="Pfam" id="PF03118">
    <property type="entry name" value="RNA_pol_A_CTD"/>
    <property type="match status" value="1"/>
</dbReference>
<dbReference type="GO" id="GO:0005840">
    <property type="term" value="C:ribosome"/>
    <property type="evidence" value="ECO:0007669"/>
    <property type="project" value="UniProtKB-KW"/>
</dbReference>
<evidence type="ECO:0000256" key="6">
    <source>
        <dbReference type="ARBA" id="ARBA00035687"/>
    </source>
</evidence>
<dbReference type="GO" id="GO:1990904">
    <property type="term" value="C:ribonucleoprotein complex"/>
    <property type="evidence" value="ECO:0007669"/>
    <property type="project" value="UniProtKB-KW"/>
</dbReference>
<feature type="binding site" evidence="7">
    <location>
        <position position="37"/>
    </location>
    <ligand>
        <name>Zn(2+)</name>
        <dbReference type="ChEBI" id="CHEBI:29105"/>
    </ligand>
</feature>
<dbReference type="InterPro" id="IPR042105">
    <property type="entry name" value="Ribosomal_bL31_sf"/>
</dbReference>
<feature type="binding site" evidence="7">
    <location>
        <position position="40"/>
    </location>
    <ligand>
        <name>Zn(2+)</name>
        <dbReference type="ChEBI" id="CHEBI:29105"/>
    </ligand>
</feature>
<dbReference type="GO" id="GO:0046872">
    <property type="term" value="F:metal ion binding"/>
    <property type="evidence" value="ECO:0007669"/>
    <property type="project" value="UniProtKB-KW"/>
</dbReference>
<evidence type="ECO:0000256" key="1">
    <source>
        <dbReference type="ARBA" id="ARBA00009296"/>
    </source>
</evidence>
<dbReference type="NCBIfam" id="TIGR00105">
    <property type="entry name" value="L31"/>
    <property type="match status" value="1"/>
</dbReference>
<dbReference type="Gene3D" id="4.10.830.30">
    <property type="entry name" value="Ribosomal protein L31"/>
    <property type="match status" value="1"/>
</dbReference>
<dbReference type="EMBL" id="QUMS01000001">
    <property type="protein sequence ID" value="REG10465.1"/>
    <property type="molecule type" value="Genomic_DNA"/>
</dbReference>
<organism evidence="10 11">
    <name type="scientific">Pelolinea submarina</name>
    <dbReference type="NCBI Taxonomy" id="913107"/>
    <lineage>
        <taxon>Bacteria</taxon>
        <taxon>Bacillati</taxon>
        <taxon>Chloroflexota</taxon>
        <taxon>Anaerolineae</taxon>
        <taxon>Anaerolineales</taxon>
        <taxon>Anaerolineaceae</taxon>
        <taxon>Pelolinea</taxon>
    </lineage>
</organism>
<feature type="domain" description="RNA polymerase alpha subunit C-terminal" evidence="9">
    <location>
        <begin position="77"/>
        <end position="143"/>
    </location>
</feature>
<keyword evidence="2 7" id="KW-0699">rRNA-binding</keyword>
<evidence type="ECO:0000256" key="5">
    <source>
        <dbReference type="ARBA" id="ARBA00023274"/>
    </source>
</evidence>
<dbReference type="PANTHER" id="PTHR33280:SF1">
    <property type="entry name" value="LARGE RIBOSOMAL SUBUNIT PROTEIN BL31C"/>
    <property type="match status" value="1"/>
</dbReference>
<evidence type="ECO:0000259" key="9">
    <source>
        <dbReference type="Pfam" id="PF03118"/>
    </source>
</evidence>
<feature type="binding site" evidence="7">
    <location>
        <position position="17"/>
    </location>
    <ligand>
        <name>Zn(2+)</name>
        <dbReference type="ChEBI" id="CHEBI:29105"/>
    </ligand>
</feature>
<keyword evidence="4 7" id="KW-0689">Ribosomal protein</keyword>
<keyword evidence="7" id="KW-0862">Zinc</keyword>
<comment type="caution">
    <text evidence="10">The sequence shown here is derived from an EMBL/GenBank/DDBJ whole genome shotgun (WGS) entry which is preliminary data.</text>
</comment>
<evidence type="ECO:0000256" key="8">
    <source>
        <dbReference type="SAM" id="MobiDB-lite"/>
    </source>
</evidence>
<name>A0A347ZUG7_9CHLR</name>
<evidence type="ECO:0000313" key="10">
    <source>
        <dbReference type="EMBL" id="REG10465.1"/>
    </source>
</evidence>
<dbReference type="GO" id="GO:0006412">
    <property type="term" value="P:translation"/>
    <property type="evidence" value="ECO:0007669"/>
    <property type="project" value="UniProtKB-UniRule"/>
</dbReference>
<evidence type="ECO:0000313" key="11">
    <source>
        <dbReference type="Proteomes" id="UP000256388"/>
    </source>
</evidence>
<dbReference type="Gene3D" id="1.10.150.20">
    <property type="entry name" value="5' to 3' exonuclease, C-terminal subdomain"/>
    <property type="match status" value="1"/>
</dbReference>
<keyword evidence="5 7" id="KW-0687">Ribonucleoprotein</keyword>
<dbReference type="PRINTS" id="PR01249">
    <property type="entry name" value="RIBOSOMALL31"/>
</dbReference>
<keyword evidence="3 7" id="KW-0694">RNA-binding</keyword>
<dbReference type="GO" id="GO:0003735">
    <property type="term" value="F:structural constituent of ribosome"/>
    <property type="evidence" value="ECO:0007669"/>
    <property type="project" value="InterPro"/>
</dbReference>
<keyword evidence="11" id="KW-1185">Reference proteome</keyword>
<dbReference type="NCBIfam" id="NF000612">
    <property type="entry name" value="PRK00019.1"/>
    <property type="match status" value="1"/>
</dbReference>
<dbReference type="OrthoDB" id="9803251at2"/>
<dbReference type="InterPro" id="IPR034704">
    <property type="entry name" value="Ribosomal_bL28/bL31-like_sf"/>
</dbReference>
<comment type="function">
    <text evidence="7">Binds the 23S rRNA.</text>
</comment>
<evidence type="ECO:0000256" key="4">
    <source>
        <dbReference type="ARBA" id="ARBA00022980"/>
    </source>
</evidence>
<evidence type="ECO:0000256" key="3">
    <source>
        <dbReference type="ARBA" id="ARBA00022884"/>
    </source>
</evidence>
<keyword evidence="7" id="KW-0479">Metal-binding</keyword>
<reference evidence="10 11" key="1">
    <citation type="submission" date="2018-08" db="EMBL/GenBank/DDBJ databases">
        <title>Genomic Encyclopedia of Type Strains, Phase IV (KMG-IV): sequencing the most valuable type-strain genomes for metagenomic binning, comparative biology and taxonomic classification.</title>
        <authorList>
            <person name="Goeker M."/>
        </authorList>
    </citation>
    <scope>NUCLEOTIDE SEQUENCE [LARGE SCALE GENOMIC DNA]</scope>
    <source>
        <strain evidence="10 11">DSM 23923</strain>
    </source>
</reference>
<dbReference type="PANTHER" id="PTHR33280">
    <property type="entry name" value="50S RIBOSOMAL PROTEIN L31, CHLOROPLASTIC"/>
    <property type="match status" value="1"/>
</dbReference>
<dbReference type="InterPro" id="IPR011260">
    <property type="entry name" value="RNAP_asu_C"/>
</dbReference>
<protein>
    <recommendedName>
        <fullName evidence="6 7">Large ribosomal subunit protein bL31</fullName>
    </recommendedName>
</protein>
<feature type="compositionally biased region" description="Basic and acidic residues" evidence="8">
    <location>
        <begin position="74"/>
        <end position="99"/>
    </location>
</feature>
<dbReference type="PROSITE" id="PS01143">
    <property type="entry name" value="RIBOSOMAL_L31"/>
    <property type="match status" value="1"/>
</dbReference>
<sequence>MKKDIHPVFYSDATVICSCGNTWKTGSTQKEIHTEVCSKCHPFFTGEQARLIDIEGQVDRFYKKLQARQEFIADEQRKQDEKTSPDRPVEELELGKRATESLAEAGMTTVGQILERLEAGEAAMLELPGIGRKTLIDVKKKLRSMGYELPPAAEEITV</sequence>
<dbReference type="GO" id="GO:0006351">
    <property type="term" value="P:DNA-templated transcription"/>
    <property type="evidence" value="ECO:0007669"/>
    <property type="project" value="InterPro"/>
</dbReference>
<dbReference type="Proteomes" id="UP000256388">
    <property type="component" value="Unassembled WGS sequence"/>
</dbReference>
<feature type="binding site" evidence="7">
    <location>
        <position position="19"/>
    </location>
    <ligand>
        <name>Zn(2+)</name>
        <dbReference type="ChEBI" id="CHEBI:29105"/>
    </ligand>
</feature>
<comment type="similarity">
    <text evidence="1 7">Belongs to the bacterial ribosomal protein bL31 family. Type A subfamily.</text>
</comment>
<gene>
    <name evidence="7" type="primary">rpmE</name>
    <name evidence="10" type="ORF">DFR64_0323</name>
</gene>
<feature type="region of interest" description="Disordered" evidence="8">
    <location>
        <begin position="73"/>
        <end position="100"/>
    </location>
</feature>
<dbReference type="InterPro" id="IPR002150">
    <property type="entry name" value="Ribosomal_bL31"/>
</dbReference>
<evidence type="ECO:0000256" key="7">
    <source>
        <dbReference type="HAMAP-Rule" id="MF_00501"/>
    </source>
</evidence>
<proteinExistence type="inferred from homology"/>
<dbReference type="AlphaFoldDB" id="A0A347ZUG7"/>